<dbReference type="RefSeq" id="WP_119705818.1">
    <property type="nucleotide sequence ID" value="NZ_JBHSOI010000001.1"/>
</dbReference>
<proteinExistence type="inferred from homology"/>
<dbReference type="SUPFAM" id="SSF53474">
    <property type="entry name" value="alpha/beta-Hydrolases"/>
    <property type="match status" value="1"/>
</dbReference>
<protein>
    <submittedName>
        <fullName evidence="4">Alpha/beta hydrolase</fullName>
    </submittedName>
</protein>
<dbReference type="EMBL" id="QUBR01000003">
    <property type="protein sequence ID" value="REK68896.1"/>
    <property type="molecule type" value="Genomic_DNA"/>
</dbReference>
<organism evidence="4 5">
    <name type="scientific">Aeromicrobium endophyticum</name>
    <dbReference type="NCBI Taxonomy" id="2292704"/>
    <lineage>
        <taxon>Bacteria</taxon>
        <taxon>Bacillati</taxon>
        <taxon>Actinomycetota</taxon>
        <taxon>Actinomycetes</taxon>
        <taxon>Propionibacteriales</taxon>
        <taxon>Nocardioidaceae</taxon>
        <taxon>Aeromicrobium</taxon>
    </lineage>
</organism>
<dbReference type="PROSITE" id="PS01173">
    <property type="entry name" value="LIPASE_GDXG_HIS"/>
    <property type="match status" value="1"/>
</dbReference>
<sequence length="325" mass="35387">MNEQPIDPDVFDLVSGPGPRARAADVSPATMRQEMRETIDAFTRDAEPIDVHEVVDESWPGRGTTIPVRIYRPELPTAVVVYLHGGAWTAGDIDTHDVVARRIGSRTDALVVSVDYRLVPEHPFPAPFDDAWDAVVRASALHAELPFLVAGDSAGGTLAACVALRARDESGPRIDGQILIYPAIDDDLDTPSMLAFREGGHITRDDISHYFTVYLAPAAAHDSPYAMPGRARSLVGLPPAVMVIPGHDLLRSAEEDYSRRLEEAGVPVVVQLDHDLVHGWVDFAPKVAAADRAFDRLTGHITDLLGRIARDRPTETPVVRVEIAN</sequence>
<dbReference type="Pfam" id="PF07859">
    <property type="entry name" value="Abhydrolase_3"/>
    <property type="match status" value="1"/>
</dbReference>
<evidence type="ECO:0000313" key="5">
    <source>
        <dbReference type="Proteomes" id="UP000265581"/>
    </source>
</evidence>
<evidence type="ECO:0000313" key="4">
    <source>
        <dbReference type="EMBL" id="REK68896.1"/>
    </source>
</evidence>
<dbReference type="PANTHER" id="PTHR48081">
    <property type="entry name" value="AB HYDROLASE SUPERFAMILY PROTEIN C4A8.06C"/>
    <property type="match status" value="1"/>
</dbReference>
<gene>
    <name evidence="4" type="ORF">DX116_18725</name>
</gene>
<keyword evidence="5" id="KW-1185">Reference proteome</keyword>
<dbReference type="InterPro" id="IPR013094">
    <property type="entry name" value="AB_hydrolase_3"/>
</dbReference>
<evidence type="ECO:0000259" key="3">
    <source>
        <dbReference type="Pfam" id="PF07859"/>
    </source>
</evidence>
<dbReference type="Gene3D" id="3.40.50.1820">
    <property type="entry name" value="alpha/beta hydrolase"/>
    <property type="match status" value="1"/>
</dbReference>
<dbReference type="PANTHER" id="PTHR48081:SF8">
    <property type="entry name" value="ALPHA_BETA HYDROLASE FOLD-3 DOMAIN-CONTAINING PROTEIN-RELATED"/>
    <property type="match status" value="1"/>
</dbReference>
<feature type="domain" description="Alpha/beta hydrolase fold-3" evidence="3">
    <location>
        <begin position="80"/>
        <end position="281"/>
    </location>
</feature>
<dbReference type="InterPro" id="IPR029058">
    <property type="entry name" value="AB_hydrolase_fold"/>
</dbReference>
<dbReference type="Proteomes" id="UP000265581">
    <property type="component" value="Unassembled WGS sequence"/>
</dbReference>
<comment type="caution">
    <text evidence="4">The sequence shown here is derived from an EMBL/GenBank/DDBJ whole genome shotgun (WGS) entry which is preliminary data.</text>
</comment>
<dbReference type="GO" id="GO:0016787">
    <property type="term" value="F:hydrolase activity"/>
    <property type="evidence" value="ECO:0007669"/>
    <property type="project" value="UniProtKB-KW"/>
</dbReference>
<name>A0A371P0L7_9ACTN</name>
<accession>A0A371P0L7</accession>
<evidence type="ECO:0000256" key="1">
    <source>
        <dbReference type="ARBA" id="ARBA00010515"/>
    </source>
</evidence>
<evidence type="ECO:0000256" key="2">
    <source>
        <dbReference type="ARBA" id="ARBA00022801"/>
    </source>
</evidence>
<reference evidence="4 5" key="1">
    <citation type="submission" date="2018-08" db="EMBL/GenBank/DDBJ databases">
        <title>Aeromicrobium sp. M2KJ-4, whole genome shotgun sequence.</title>
        <authorList>
            <person name="Tuo L."/>
        </authorList>
    </citation>
    <scope>NUCLEOTIDE SEQUENCE [LARGE SCALE GENOMIC DNA]</scope>
    <source>
        <strain evidence="4 5">M2KJ-4</strain>
    </source>
</reference>
<dbReference type="InterPro" id="IPR002168">
    <property type="entry name" value="Lipase_GDXG_HIS_AS"/>
</dbReference>
<dbReference type="InterPro" id="IPR050300">
    <property type="entry name" value="GDXG_lipolytic_enzyme"/>
</dbReference>
<dbReference type="OrthoDB" id="128186at2"/>
<dbReference type="AlphaFoldDB" id="A0A371P0L7"/>
<comment type="similarity">
    <text evidence="1">Belongs to the 'GDXG' lipolytic enzyme family.</text>
</comment>
<keyword evidence="2 4" id="KW-0378">Hydrolase</keyword>